<dbReference type="InterPro" id="IPR003509">
    <property type="entry name" value="UPF0102_YraN-like"/>
</dbReference>
<proteinExistence type="inferred from homology"/>
<dbReference type="Gene3D" id="3.40.1350.10">
    <property type="match status" value="1"/>
</dbReference>
<dbReference type="RefSeq" id="WP_072833935.1">
    <property type="nucleotide sequence ID" value="NZ_FQUU01000002.1"/>
</dbReference>
<dbReference type="InterPro" id="IPR011335">
    <property type="entry name" value="Restrct_endonuc-II-like"/>
</dbReference>
<dbReference type="Proteomes" id="UP000184048">
    <property type="component" value="Unassembled WGS sequence"/>
</dbReference>
<dbReference type="EMBL" id="FQUU01000002">
    <property type="protein sequence ID" value="SHE52518.1"/>
    <property type="molecule type" value="Genomic_DNA"/>
</dbReference>
<evidence type="ECO:0000313" key="3">
    <source>
        <dbReference type="EMBL" id="SHE52518.1"/>
    </source>
</evidence>
<dbReference type="GO" id="GO:0004519">
    <property type="term" value="F:endonuclease activity"/>
    <property type="evidence" value="ECO:0007669"/>
    <property type="project" value="UniProtKB-KW"/>
</dbReference>
<sequence>MAQHIELGKQGEQLAVNWLVDKGYAILHRNWRFGKYELDIIAIKDGLLHIVEVKVRSSTQFGFPEENVSKKKFNSIKLGAEEFLFQHPEFHNIQFDILSINIVNGTENEFFFIEDVFL</sequence>
<comment type="similarity">
    <text evidence="1 2">Belongs to the UPF0102 family.</text>
</comment>
<organism evidence="3 4">
    <name type="scientific">Flavisolibacter ginsengisoli DSM 18119</name>
    <dbReference type="NCBI Taxonomy" id="1121884"/>
    <lineage>
        <taxon>Bacteria</taxon>
        <taxon>Pseudomonadati</taxon>
        <taxon>Bacteroidota</taxon>
        <taxon>Chitinophagia</taxon>
        <taxon>Chitinophagales</taxon>
        <taxon>Chitinophagaceae</taxon>
        <taxon>Flavisolibacter</taxon>
    </lineage>
</organism>
<dbReference type="SUPFAM" id="SSF52980">
    <property type="entry name" value="Restriction endonuclease-like"/>
    <property type="match status" value="1"/>
</dbReference>
<dbReference type="Pfam" id="PF02021">
    <property type="entry name" value="UPF0102"/>
    <property type="match status" value="1"/>
</dbReference>
<accession>A0A1M4U7C5</accession>
<evidence type="ECO:0000256" key="2">
    <source>
        <dbReference type="HAMAP-Rule" id="MF_00048"/>
    </source>
</evidence>
<dbReference type="CDD" id="cd20736">
    <property type="entry name" value="PoNe_Nuclease"/>
    <property type="match status" value="1"/>
</dbReference>
<keyword evidence="4" id="KW-1185">Reference proteome</keyword>
<dbReference type="InterPro" id="IPR011856">
    <property type="entry name" value="tRNA_endonuc-like_dom_sf"/>
</dbReference>
<keyword evidence="3" id="KW-0255">Endonuclease</keyword>
<keyword evidence="3" id="KW-0540">Nuclease</keyword>
<keyword evidence="3" id="KW-0378">Hydrolase</keyword>
<dbReference type="PANTHER" id="PTHR34039">
    <property type="entry name" value="UPF0102 PROTEIN YRAN"/>
    <property type="match status" value="1"/>
</dbReference>
<dbReference type="HAMAP" id="MF_00048">
    <property type="entry name" value="UPF0102"/>
    <property type="match status" value="1"/>
</dbReference>
<dbReference type="PANTHER" id="PTHR34039:SF1">
    <property type="entry name" value="UPF0102 PROTEIN YRAN"/>
    <property type="match status" value="1"/>
</dbReference>
<name>A0A1M4U7C5_9BACT</name>
<gene>
    <name evidence="3" type="ORF">SAMN02745131_00547</name>
</gene>
<evidence type="ECO:0000256" key="1">
    <source>
        <dbReference type="ARBA" id="ARBA00006738"/>
    </source>
</evidence>
<dbReference type="OrthoDB" id="9802516at2"/>
<dbReference type="STRING" id="1121884.SAMN02745131_00547"/>
<reference evidence="3 4" key="1">
    <citation type="submission" date="2016-11" db="EMBL/GenBank/DDBJ databases">
        <authorList>
            <person name="Jaros S."/>
            <person name="Januszkiewicz K."/>
            <person name="Wedrychowicz H."/>
        </authorList>
    </citation>
    <scope>NUCLEOTIDE SEQUENCE [LARGE SCALE GENOMIC DNA]</scope>
    <source>
        <strain evidence="3 4">DSM 18119</strain>
    </source>
</reference>
<evidence type="ECO:0000313" key="4">
    <source>
        <dbReference type="Proteomes" id="UP000184048"/>
    </source>
</evidence>
<dbReference type="GO" id="GO:0003676">
    <property type="term" value="F:nucleic acid binding"/>
    <property type="evidence" value="ECO:0007669"/>
    <property type="project" value="InterPro"/>
</dbReference>
<dbReference type="AlphaFoldDB" id="A0A1M4U7C5"/>
<protein>
    <recommendedName>
        <fullName evidence="2">UPF0102 protein SAMN02745131_00547</fullName>
    </recommendedName>
</protein>